<accession>A0A7W5UUN5</accession>
<evidence type="ECO:0000259" key="8">
    <source>
        <dbReference type="PROSITE" id="PS50249"/>
    </source>
</evidence>
<name>A0A7W5UUN5_9BACT</name>
<keyword evidence="5" id="KW-0482">Metalloprotease</keyword>
<dbReference type="InterPro" id="IPR046778">
    <property type="entry name" value="UPF0758_N"/>
</dbReference>
<evidence type="ECO:0000313" key="10">
    <source>
        <dbReference type="Proteomes" id="UP000541425"/>
    </source>
</evidence>
<feature type="region of interest" description="Disordered" evidence="7">
    <location>
        <begin position="1"/>
        <end position="34"/>
    </location>
</feature>
<keyword evidence="3" id="KW-0378">Hydrolase</keyword>
<gene>
    <name evidence="9" type="ORF">FHS60_000356</name>
</gene>
<dbReference type="InterPro" id="IPR025657">
    <property type="entry name" value="RadC_JAB"/>
</dbReference>
<dbReference type="Gene3D" id="3.40.140.10">
    <property type="entry name" value="Cytidine Deaminase, domain 2"/>
    <property type="match status" value="1"/>
</dbReference>
<keyword evidence="1" id="KW-0645">Protease</keyword>
<comment type="similarity">
    <text evidence="6">Belongs to the UPF0758 family.</text>
</comment>
<evidence type="ECO:0000313" key="9">
    <source>
        <dbReference type="EMBL" id="MBB3701914.1"/>
    </source>
</evidence>
<dbReference type="GO" id="GO:0006508">
    <property type="term" value="P:proteolysis"/>
    <property type="evidence" value="ECO:0007669"/>
    <property type="project" value="UniProtKB-KW"/>
</dbReference>
<feature type="domain" description="MPN" evidence="8">
    <location>
        <begin position="132"/>
        <end position="254"/>
    </location>
</feature>
<evidence type="ECO:0000256" key="6">
    <source>
        <dbReference type="RuleBase" id="RU003797"/>
    </source>
</evidence>
<evidence type="ECO:0000256" key="2">
    <source>
        <dbReference type="ARBA" id="ARBA00022723"/>
    </source>
</evidence>
<evidence type="ECO:0000256" key="5">
    <source>
        <dbReference type="ARBA" id="ARBA00023049"/>
    </source>
</evidence>
<keyword evidence="4" id="KW-0862">Zinc</keyword>
<protein>
    <submittedName>
        <fullName evidence="9">DNA repair protein RadC</fullName>
    </submittedName>
</protein>
<dbReference type="PROSITE" id="PS01302">
    <property type="entry name" value="UPF0758"/>
    <property type="match status" value="1"/>
</dbReference>
<dbReference type="PANTHER" id="PTHR30471">
    <property type="entry name" value="DNA REPAIR PROTEIN RADC"/>
    <property type="match status" value="1"/>
</dbReference>
<dbReference type="GO" id="GO:0008237">
    <property type="term" value="F:metallopeptidase activity"/>
    <property type="evidence" value="ECO:0007669"/>
    <property type="project" value="UniProtKB-KW"/>
</dbReference>
<dbReference type="RefSeq" id="WP_183694134.1">
    <property type="nucleotide sequence ID" value="NZ_JACICA010000001.1"/>
</dbReference>
<comment type="caution">
    <text evidence="9">The sequence shown here is derived from an EMBL/GenBank/DDBJ whole genome shotgun (WGS) entry which is preliminary data.</text>
</comment>
<dbReference type="PROSITE" id="PS50249">
    <property type="entry name" value="MPN"/>
    <property type="match status" value="1"/>
</dbReference>
<dbReference type="Pfam" id="PF04002">
    <property type="entry name" value="RadC"/>
    <property type="match status" value="1"/>
</dbReference>
<evidence type="ECO:0000256" key="3">
    <source>
        <dbReference type="ARBA" id="ARBA00022801"/>
    </source>
</evidence>
<dbReference type="NCBIfam" id="TIGR00608">
    <property type="entry name" value="radc"/>
    <property type="match status" value="1"/>
</dbReference>
<dbReference type="EMBL" id="JACICA010000001">
    <property type="protein sequence ID" value="MBB3701914.1"/>
    <property type="molecule type" value="Genomic_DNA"/>
</dbReference>
<dbReference type="Proteomes" id="UP000541425">
    <property type="component" value="Unassembled WGS sequence"/>
</dbReference>
<dbReference type="InterPro" id="IPR037518">
    <property type="entry name" value="MPN"/>
</dbReference>
<sequence length="254" mass="28107">MTPDISIDIHPAVLSQSPKEQSPSDKEHSLTIRNWDEADRPREKLSAQGAERLTPAELLAILIGSGTPQESAVSLMQRIMKDCNGSLRRLGRMSIAELCRYKGIGEAKAITILAACELGKRRAQEPASADVVLNSPEVLYEYFLPRMEDLTVEEFHILLLRQNLSLISDICIGRGGLTATAVDVRVLLREALLAKATAIVMCHNHPSGSTSPSQQDDLLTMKVKRAAEMMDIRLIDHIIMGDRTYFSYNQAGRL</sequence>
<proteinExistence type="inferred from homology"/>
<feature type="compositionally biased region" description="Basic and acidic residues" evidence="7">
    <location>
        <begin position="22"/>
        <end position="34"/>
    </location>
</feature>
<dbReference type="CDD" id="cd08071">
    <property type="entry name" value="MPN_DUF2466"/>
    <property type="match status" value="1"/>
</dbReference>
<reference evidence="9 10" key="1">
    <citation type="submission" date="2020-08" db="EMBL/GenBank/DDBJ databases">
        <title>Genomic Encyclopedia of Type Strains, Phase IV (KMG-IV): sequencing the most valuable type-strain genomes for metagenomic binning, comparative biology and taxonomic classification.</title>
        <authorList>
            <person name="Goeker M."/>
        </authorList>
    </citation>
    <scope>NUCLEOTIDE SEQUENCE [LARGE SCALE GENOMIC DNA]</scope>
    <source>
        <strain evidence="9 10">DSM 22548</strain>
    </source>
</reference>
<dbReference type="GO" id="GO:0046872">
    <property type="term" value="F:metal ion binding"/>
    <property type="evidence" value="ECO:0007669"/>
    <property type="project" value="UniProtKB-KW"/>
</dbReference>
<keyword evidence="2" id="KW-0479">Metal-binding</keyword>
<dbReference type="NCBIfam" id="NF000642">
    <property type="entry name" value="PRK00024.1"/>
    <property type="match status" value="1"/>
</dbReference>
<dbReference type="AlphaFoldDB" id="A0A7W5UUN5"/>
<dbReference type="PANTHER" id="PTHR30471:SF3">
    <property type="entry name" value="UPF0758 PROTEIN YEES-RELATED"/>
    <property type="match status" value="1"/>
</dbReference>
<dbReference type="InterPro" id="IPR020891">
    <property type="entry name" value="UPF0758_CS"/>
</dbReference>
<dbReference type="Pfam" id="PF20582">
    <property type="entry name" value="UPF0758_N"/>
    <property type="match status" value="1"/>
</dbReference>
<dbReference type="InterPro" id="IPR001405">
    <property type="entry name" value="UPF0758"/>
</dbReference>
<evidence type="ECO:0000256" key="7">
    <source>
        <dbReference type="SAM" id="MobiDB-lite"/>
    </source>
</evidence>
<organism evidence="9 10">
    <name type="scientific">Alloprevotella rava</name>
    <dbReference type="NCBI Taxonomy" id="671218"/>
    <lineage>
        <taxon>Bacteria</taxon>
        <taxon>Pseudomonadati</taxon>
        <taxon>Bacteroidota</taxon>
        <taxon>Bacteroidia</taxon>
        <taxon>Bacteroidales</taxon>
        <taxon>Prevotellaceae</taxon>
        <taxon>Alloprevotella</taxon>
    </lineage>
</organism>
<evidence type="ECO:0000256" key="1">
    <source>
        <dbReference type="ARBA" id="ARBA00022670"/>
    </source>
</evidence>
<evidence type="ECO:0000256" key="4">
    <source>
        <dbReference type="ARBA" id="ARBA00022833"/>
    </source>
</evidence>